<feature type="transmembrane region" description="Helical" evidence="6">
    <location>
        <begin position="20"/>
        <end position="39"/>
    </location>
</feature>
<feature type="transmembrane region" description="Helical" evidence="6">
    <location>
        <begin position="564"/>
        <end position="591"/>
    </location>
</feature>
<dbReference type="PIRSF" id="PIRSF018968">
    <property type="entry name" value="ABC_permease_BceB"/>
    <property type="match status" value="1"/>
</dbReference>
<dbReference type="HOGENOM" id="CLU_022800_4_1_9"/>
<feature type="transmembrane region" description="Helical" evidence="6">
    <location>
        <begin position="107"/>
        <end position="133"/>
    </location>
</feature>
<dbReference type="Pfam" id="PF02687">
    <property type="entry name" value="FtsX"/>
    <property type="match status" value="1"/>
</dbReference>
<accession>W8Y2T7</accession>
<evidence type="ECO:0000256" key="2">
    <source>
        <dbReference type="ARBA" id="ARBA00022475"/>
    </source>
</evidence>
<keyword evidence="5 6" id="KW-0472">Membrane</keyword>
<feature type="transmembrane region" description="Helical" evidence="6">
    <location>
        <begin position="153"/>
        <end position="174"/>
    </location>
</feature>
<gene>
    <name evidence="8" type="ORF">BTDB27_002126</name>
</gene>
<evidence type="ECO:0000256" key="6">
    <source>
        <dbReference type="PIRNR" id="PIRNR018968"/>
    </source>
</evidence>
<keyword evidence="4 6" id="KW-1133">Transmembrane helix</keyword>
<dbReference type="InterPro" id="IPR027022">
    <property type="entry name" value="ABC_permease_BceB-typ"/>
</dbReference>
<dbReference type="PANTHER" id="PTHR46795">
    <property type="entry name" value="ABC TRANSPORTER PERMEASE-RELATED-RELATED"/>
    <property type="match status" value="1"/>
</dbReference>
<feature type="transmembrane region" description="Helical" evidence="6">
    <location>
        <begin position="59"/>
        <end position="86"/>
    </location>
</feature>
<evidence type="ECO:0000256" key="4">
    <source>
        <dbReference type="ARBA" id="ARBA00022989"/>
    </source>
</evidence>
<feature type="transmembrane region" description="Helical" evidence="6">
    <location>
        <begin position="289"/>
        <end position="310"/>
    </location>
</feature>
<feature type="transmembrane region" description="Helical" evidence="6">
    <location>
        <begin position="597"/>
        <end position="614"/>
    </location>
</feature>
<reference evidence="8" key="1">
    <citation type="submission" date="2014-01" db="EMBL/GenBank/DDBJ databases">
        <title>Draft genome sequence of highly nematicidal Bacillus thuringiensis DB27.</title>
        <authorList>
            <person name="Iatsenko I."/>
            <person name="Pickard D."/>
            <person name="Corton C."/>
            <person name="Dougan G."/>
            <person name="Sommer R.J."/>
        </authorList>
    </citation>
    <scope>NUCLEOTIDE SEQUENCE [LARGE SCALE GENOMIC DNA]</scope>
    <source>
        <strain evidence="8">DB27</strain>
    </source>
</reference>
<reference evidence="8" key="2">
    <citation type="submission" date="2014-01" db="EMBL/GenBank/DDBJ databases">
        <authorList>
            <person name="Aslett M."/>
        </authorList>
    </citation>
    <scope>NUCLEOTIDE SEQUENCE [LARGE SCALE GENOMIC DNA]</scope>
    <source>
        <strain evidence="8">DB27</strain>
    </source>
</reference>
<evidence type="ECO:0000259" key="7">
    <source>
        <dbReference type="Pfam" id="PF02687"/>
    </source>
</evidence>
<feature type="transmembrane region" description="Helical" evidence="6">
    <location>
        <begin position="205"/>
        <end position="222"/>
    </location>
</feature>
<protein>
    <recommendedName>
        <fullName evidence="7">ABC3 transporter permease C-terminal domain-containing protein</fullName>
    </recommendedName>
</protein>
<feature type="transmembrane region" description="Helical" evidence="6">
    <location>
        <begin position="234"/>
        <end position="257"/>
    </location>
</feature>
<comment type="similarity">
    <text evidence="6">Belongs to the ABC-4 integral membrane protein family.</text>
</comment>
<organism evidence="8">
    <name type="scientific">Bacillus thuringiensis DB27</name>
    <dbReference type="NCBI Taxonomy" id="1431339"/>
    <lineage>
        <taxon>Bacteria</taxon>
        <taxon>Bacillati</taxon>
        <taxon>Bacillota</taxon>
        <taxon>Bacilli</taxon>
        <taxon>Bacillales</taxon>
        <taxon>Bacillaceae</taxon>
        <taxon>Bacillus</taxon>
        <taxon>Bacillus cereus group</taxon>
    </lineage>
</organism>
<name>W8Y2T7_BACTU</name>
<dbReference type="Proteomes" id="UP000030682">
    <property type="component" value="Unassembled WGS sequence"/>
</dbReference>
<keyword evidence="6" id="KW-0813">Transport</keyword>
<dbReference type="GO" id="GO:0055085">
    <property type="term" value="P:transmembrane transport"/>
    <property type="evidence" value="ECO:0007669"/>
    <property type="project" value="UniProtKB-UniRule"/>
</dbReference>
<evidence type="ECO:0000256" key="1">
    <source>
        <dbReference type="ARBA" id="ARBA00004651"/>
    </source>
</evidence>
<keyword evidence="2 6" id="KW-1003">Cell membrane</keyword>
<feature type="domain" description="ABC3 transporter permease C-terminal" evidence="7">
    <location>
        <begin position="63"/>
        <end position="183"/>
    </location>
</feature>
<keyword evidence="3 6" id="KW-0812">Transmembrane</keyword>
<evidence type="ECO:0000256" key="3">
    <source>
        <dbReference type="ARBA" id="ARBA00022692"/>
    </source>
</evidence>
<dbReference type="GO" id="GO:0005886">
    <property type="term" value="C:plasma membrane"/>
    <property type="evidence" value="ECO:0007669"/>
    <property type="project" value="UniProtKB-SubCell"/>
</dbReference>
<sequence>MLFKLSRHSMKKMLKDYMVLLIGLVISISISISIFYMFQTMAMNSEFTKDNSLISSIRLVFWVGAILLSFITVFYIIYANSFLLTLRRKELGMYMMLGAKKKKVAQLLFIETFGMGIVSIIIGILVGMLLASVAGNFLMNGMEISAKGSYASVYTPAILVTAIFFLILFFITGLMNSVRLLRKTELELIREDETLDEVKKSKTRIIIMTVLGVLLVSTGYYFMINVKIYAELGFIIATIVTTLGTYFIFSSLLPFFVMKIKGNKKRNETGLNSFTYAQLRFRVNSLSRVLGTVAMLIALGAGAMTAGMAFQKNVGIMTDLSRVYDVAIHDPNEQDTAALKEMEIVEESKYKYKVDGEAVYYLRNDLVAKPPLISERFDTKTLKEPARKRVAEPLTEPVYSALEAPEVANKLPRMPKDWEDAIVREIQLTHNQFNGKPVRIADEEHYKGIQGTEHTVTLAKVDDMKKYKPLLIEIDKRQKEQIEKATGAKVDIFTKMTIYQLTNSFMSGTMFMGFFLGIAFLAMMASSLMFKILTGASRDVRRYEMLRKIGVRRSMLTKSIYKEISYLFIFPAIIGISHVLVGLNLFSFILVDPFVKVWVPIGIFLVIYFMYYWITVQLYKGMVMPKEEVAK</sequence>
<dbReference type="InterPro" id="IPR052536">
    <property type="entry name" value="ABC-4_Integral_Memb_Prot"/>
</dbReference>
<evidence type="ECO:0000256" key="5">
    <source>
        <dbReference type="ARBA" id="ARBA00023136"/>
    </source>
</evidence>
<feature type="transmembrane region" description="Helical" evidence="6">
    <location>
        <begin position="510"/>
        <end position="533"/>
    </location>
</feature>
<comment type="subcellular location">
    <subcellularLocation>
        <location evidence="1 6">Cell membrane</location>
        <topology evidence="1 6">Multi-pass membrane protein</topology>
    </subcellularLocation>
</comment>
<dbReference type="AlphaFoldDB" id="W8Y2T7"/>
<dbReference type="RefSeq" id="WP_030025574.1">
    <property type="nucleotide sequence ID" value="NZ_HG810017.1"/>
</dbReference>
<dbReference type="EMBL" id="HG810017">
    <property type="protein sequence ID" value="CDN35784.1"/>
    <property type="molecule type" value="Genomic_DNA"/>
</dbReference>
<evidence type="ECO:0000313" key="8">
    <source>
        <dbReference type="EMBL" id="CDN35784.1"/>
    </source>
</evidence>
<dbReference type="InterPro" id="IPR003838">
    <property type="entry name" value="ABC3_permease_C"/>
</dbReference>
<proteinExistence type="inferred from homology"/>
<dbReference type="PANTHER" id="PTHR46795:SF3">
    <property type="entry name" value="ABC TRANSPORTER PERMEASE"/>
    <property type="match status" value="1"/>
</dbReference>